<dbReference type="SMART" id="SM00895">
    <property type="entry name" value="FCD"/>
    <property type="match status" value="1"/>
</dbReference>
<dbReference type="InterPro" id="IPR036388">
    <property type="entry name" value="WH-like_DNA-bd_sf"/>
</dbReference>
<dbReference type="STRING" id="1579316.RC74_13685"/>
<dbReference type="Gene3D" id="1.20.120.530">
    <property type="entry name" value="GntR ligand-binding domain-like"/>
    <property type="match status" value="1"/>
</dbReference>
<dbReference type="KEGG" id="hat:RC74_13685"/>
<feature type="domain" description="HTH gntR-type" evidence="4">
    <location>
        <begin position="8"/>
        <end position="75"/>
    </location>
</feature>
<name>A0A126V1H7_9RHOB</name>
<accession>A0A126V1H7</accession>
<dbReference type="SUPFAM" id="SSF46785">
    <property type="entry name" value="Winged helix' DNA-binding domain"/>
    <property type="match status" value="1"/>
</dbReference>
<organism evidence="5 6">
    <name type="scientific">Falsihalocynthiibacter arcticus</name>
    <dbReference type="NCBI Taxonomy" id="1579316"/>
    <lineage>
        <taxon>Bacteria</taxon>
        <taxon>Pseudomonadati</taxon>
        <taxon>Pseudomonadota</taxon>
        <taxon>Alphaproteobacteria</taxon>
        <taxon>Rhodobacterales</taxon>
        <taxon>Roseobacteraceae</taxon>
        <taxon>Falsihalocynthiibacter</taxon>
    </lineage>
</organism>
<dbReference type="InterPro" id="IPR011711">
    <property type="entry name" value="GntR_C"/>
</dbReference>
<dbReference type="Pfam" id="PF07729">
    <property type="entry name" value="FCD"/>
    <property type="match status" value="1"/>
</dbReference>
<dbReference type="SUPFAM" id="SSF48008">
    <property type="entry name" value="GntR ligand-binding domain-like"/>
    <property type="match status" value="1"/>
</dbReference>
<dbReference type="InterPro" id="IPR000524">
    <property type="entry name" value="Tscrpt_reg_HTH_GntR"/>
</dbReference>
<protein>
    <recommendedName>
        <fullName evidence="4">HTH gntR-type domain-containing protein</fullName>
    </recommendedName>
</protein>
<evidence type="ECO:0000259" key="4">
    <source>
        <dbReference type="PROSITE" id="PS50949"/>
    </source>
</evidence>
<dbReference type="Gene3D" id="1.10.10.10">
    <property type="entry name" value="Winged helix-like DNA-binding domain superfamily/Winged helix DNA-binding domain"/>
    <property type="match status" value="1"/>
</dbReference>
<dbReference type="PANTHER" id="PTHR43537">
    <property type="entry name" value="TRANSCRIPTIONAL REGULATOR, GNTR FAMILY"/>
    <property type="match status" value="1"/>
</dbReference>
<proteinExistence type="predicted"/>
<keyword evidence="6" id="KW-1185">Reference proteome</keyword>
<dbReference type="GO" id="GO:0003700">
    <property type="term" value="F:DNA-binding transcription factor activity"/>
    <property type="evidence" value="ECO:0007669"/>
    <property type="project" value="InterPro"/>
</dbReference>
<evidence type="ECO:0000256" key="2">
    <source>
        <dbReference type="ARBA" id="ARBA00023125"/>
    </source>
</evidence>
<dbReference type="InterPro" id="IPR008920">
    <property type="entry name" value="TF_FadR/GntR_C"/>
</dbReference>
<dbReference type="OrthoDB" id="9815654at2"/>
<dbReference type="Proteomes" id="UP000070371">
    <property type="component" value="Chromosome"/>
</dbReference>
<dbReference type="RefSeq" id="WP_038999960.1">
    <property type="nucleotide sequence ID" value="NZ_CP014327.1"/>
</dbReference>
<dbReference type="PROSITE" id="PS50949">
    <property type="entry name" value="HTH_GNTR"/>
    <property type="match status" value="1"/>
</dbReference>
<keyword evidence="1" id="KW-0805">Transcription regulation</keyword>
<sequence>MTTEAKKIPEHQAVYERLRDMILLGRFSPGQPLTIMGLTESLGAGMTPVREAIRRLAAENALVTLGNRRIVVPEMNIENFQDVYFLRLKVEPELTRRAIKNITKQDIEELTSIDAEIDTAIETGDIETYLERNNRFHFKIYALAQAPVLFRAALSLWVQVGPSLRVNCSRYGTENLPDKHSELLEALARRDEEAAAIAMAGDLEQSLNLATTSSN</sequence>
<dbReference type="EMBL" id="CP014327">
    <property type="protein sequence ID" value="AML52182.1"/>
    <property type="molecule type" value="Genomic_DNA"/>
</dbReference>
<evidence type="ECO:0000256" key="3">
    <source>
        <dbReference type="ARBA" id="ARBA00023163"/>
    </source>
</evidence>
<evidence type="ECO:0000313" key="5">
    <source>
        <dbReference type="EMBL" id="AML52182.1"/>
    </source>
</evidence>
<keyword evidence="2" id="KW-0238">DNA-binding</keyword>
<dbReference type="SMART" id="SM00345">
    <property type="entry name" value="HTH_GNTR"/>
    <property type="match status" value="1"/>
</dbReference>
<reference evidence="5 6" key="1">
    <citation type="submission" date="2016-02" db="EMBL/GenBank/DDBJ databases">
        <title>Complete genome sequence of Halocynthiibacter arcticus PAMC 20958t from arctic marine sediment.</title>
        <authorList>
            <person name="Lee Y.M."/>
            <person name="Baek K."/>
            <person name="Lee H.K."/>
            <person name="Shin S.C."/>
        </authorList>
    </citation>
    <scope>NUCLEOTIDE SEQUENCE [LARGE SCALE GENOMIC DNA]</scope>
    <source>
        <strain evidence="5">PAMC 20958</strain>
    </source>
</reference>
<dbReference type="Pfam" id="PF00392">
    <property type="entry name" value="GntR"/>
    <property type="match status" value="1"/>
</dbReference>
<dbReference type="GO" id="GO:0003677">
    <property type="term" value="F:DNA binding"/>
    <property type="evidence" value="ECO:0007669"/>
    <property type="project" value="UniProtKB-KW"/>
</dbReference>
<evidence type="ECO:0000313" key="6">
    <source>
        <dbReference type="Proteomes" id="UP000070371"/>
    </source>
</evidence>
<gene>
    <name evidence="5" type="ORF">RC74_13685</name>
</gene>
<evidence type="ECO:0000256" key="1">
    <source>
        <dbReference type="ARBA" id="ARBA00023015"/>
    </source>
</evidence>
<dbReference type="AlphaFoldDB" id="A0A126V1H7"/>
<keyword evidence="3" id="KW-0804">Transcription</keyword>
<dbReference type="InterPro" id="IPR036390">
    <property type="entry name" value="WH_DNA-bd_sf"/>
</dbReference>
<dbReference type="PANTHER" id="PTHR43537:SF39">
    <property type="entry name" value="HTH-TYPE TRANSCRIPTIONAL REGULATOR MCBR"/>
    <property type="match status" value="1"/>
</dbReference>